<reference evidence="6" key="1">
    <citation type="submission" date="2024-04" db="EMBL/GenBank/DDBJ databases">
        <authorList>
            <person name="Shaw F."/>
            <person name="Minotto A."/>
        </authorList>
    </citation>
    <scope>NUCLEOTIDE SEQUENCE [LARGE SCALE GENOMIC DNA]</scope>
</reference>
<dbReference type="Proteomes" id="UP001497453">
    <property type="component" value="Chromosome 7"/>
</dbReference>
<evidence type="ECO:0000256" key="3">
    <source>
        <dbReference type="ARBA" id="ARBA00022842"/>
    </source>
</evidence>
<keyword evidence="6" id="KW-1185">Reference proteome</keyword>
<dbReference type="Gene3D" id="3.20.20.60">
    <property type="entry name" value="Phosphoenolpyruvate-binding domains"/>
    <property type="match status" value="1"/>
</dbReference>
<organism evidence="5 6">
    <name type="scientific">Somion occarium</name>
    <dbReference type="NCBI Taxonomy" id="3059160"/>
    <lineage>
        <taxon>Eukaryota</taxon>
        <taxon>Fungi</taxon>
        <taxon>Dikarya</taxon>
        <taxon>Basidiomycota</taxon>
        <taxon>Agaricomycotina</taxon>
        <taxon>Agaricomycetes</taxon>
        <taxon>Polyporales</taxon>
        <taxon>Cerrenaceae</taxon>
        <taxon>Somion</taxon>
    </lineage>
</organism>
<dbReference type="InterPro" id="IPR040442">
    <property type="entry name" value="Pyrv_kinase-like_dom_sf"/>
</dbReference>
<evidence type="ECO:0000313" key="5">
    <source>
        <dbReference type="EMBL" id="CAL1713376.1"/>
    </source>
</evidence>
<dbReference type="PANTHER" id="PTHR32308">
    <property type="entry name" value="LYASE BETA SUBUNIT, PUTATIVE (AFU_ORTHOLOGUE AFUA_4G13030)-RELATED"/>
    <property type="match status" value="1"/>
</dbReference>
<dbReference type="InterPro" id="IPR011206">
    <property type="entry name" value="Citrate_lyase_beta/mcl1/mcl2"/>
</dbReference>
<evidence type="ECO:0000313" key="6">
    <source>
        <dbReference type="Proteomes" id="UP001497453"/>
    </source>
</evidence>
<dbReference type="PANTHER" id="PTHR32308:SF0">
    <property type="entry name" value="HPCH_HPAI ALDOLASE_CITRATE LYASE DOMAIN-CONTAINING PROTEIN"/>
    <property type="match status" value="1"/>
</dbReference>
<dbReference type="InterPro" id="IPR005000">
    <property type="entry name" value="Aldolase/citrate-lyase_domain"/>
</dbReference>
<evidence type="ECO:0000256" key="1">
    <source>
        <dbReference type="ARBA" id="ARBA00001946"/>
    </source>
</evidence>
<feature type="domain" description="HpcH/HpaI aldolase/citrate lyase" evidence="4">
    <location>
        <begin position="1"/>
        <end position="225"/>
    </location>
</feature>
<name>A0ABP1DZX6_9APHY</name>
<dbReference type="Pfam" id="PF03328">
    <property type="entry name" value="HpcH_HpaI"/>
    <property type="match status" value="1"/>
</dbReference>
<evidence type="ECO:0000256" key="2">
    <source>
        <dbReference type="ARBA" id="ARBA00022723"/>
    </source>
</evidence>
<comment type="cofactor">
    <cofactor evidence="1">
        <name>Mg(2+)</name>
        <dbReference type="ChEBI" id="CHEBI:18420"/>
    </cofactor>
</comment>
<keyword evidence="2" id="KW-0479">Metal-binding</keyword>
<dbReference type="PIRSF" id="PIRSF015582">
    <property type="entry name" value="Cit_lyase_B"/>
    <property type="match status" value="1"/>
</dbReference>
<sequence>MLQKSLTTLSDVIIYDLEDSVPPSATDKNGARDRLINFLTSRTEELPPSERIAIRLNSINTPFFRQDISQALQLPSIKTFVLPKIHSPHDLHIVSQEIYTHSQLGSGPVVRDEPINIVASIESARAVFNLGGIAGWQSEHGPLAGGKLAGLLFAAEDYCADTSVIRTPSRRELLYTRSKIAITAKAFGLQAIDMVCVNYKDLKYLEEECQDGRELGFTGKQAIHPTQVDIIQATFVPSKKEIVRAARILHTMAKAHSSQKGAIGLTVEGGPTEMIDAPMIKQAENIVRVAKAAGLAIPEQFD</sequence>
<proteinExistence type="predicted"/>
<evidence type="ECO:0000259" key="4">
    <source>
        <dbReference type="Pfam" id="PF03328"/>
    </source>
</evidence>
<protein>
    <recommendedName>
        <fullName evidence="4">HpcH/HpaI aldolase/citrate lyase domain-containing protein</fullName>
    </recommendedName>
</protein>
<gene>
    <name evidence="5" type="ORF">GFSPODELE1_LOCUS9276</name>
</gene>
<dbReference type="EMBL" id="OZ037950">
    <property type="protein sequence ID" value="CAL1713376.1"/>
    <property type="molecule type" value="Genomic_DNA"/>
</dbReference>
<dbReference type="SUPFAM" id="SSF51621">
    <property type="entry name" value="Phosphoenolpyruvate/pyruvate domain"/>
    <property type="match status" value="1"/>
</dbReference>
<dbReference type="InterPro" id="IPR015813">
    <property type="entry name" value="Pyrv/PenolPyrv_kinase-like_dom"/>
</dbReference>
<accession>A0ABP1DZX6</accession>
<keyword evidence="3" id="KW-0460">Magnesium</keyword>